<name>A0ABP1RIC1_9HEXA</name>
<dbReference type="Proteomes" id="UP001642540">
    <property type="component" value="Unassembled WGS sequence"/>
</dbReference>
<dbReference type="PANTHER" id="PTHR22595">
    <property type="entry name" value="CHITINASE-RELATED"/>
    <property type="match status" value="1"/>
</dbReference>
<sequence>MKSHVKVFLVLGFAVASTWAKCWWTGCQPITWGVRGCDHYEPPQHQRESRGCRDAQGVQGDEYHCCPKGSPDGGGTGAFFTYNQFREAVTSNGFPAPGQDKYNSFNAYARTLGKIANLQEAAMALAQMIHESEGLQAKRELRCVQTQCFNEYRDARCDRPGTYYFGRGYIQLTWCFNYGPASQDLLGDDRLLNNPDLVAKDEKLAWQTAFWFWNNRVRNRDGVQQGKFGASTNAINGGKECSAPGNVQAQARFRIYGNVRRAFGLQGAGDSSGCA</sequence>
<keyword evidence="6" id="KW-1185">Reference proteome</keyword>
<feature type="domain" description="Glycoside hydrolase family 19 catalytic" evidence="4">
    <location>
        <begin position="79"/>
        <end position="219"/>
    </location>
</feature>
<dbReference type="CDD" id="cd00325">
    <property type="entry name" value="chitinase_GH19"/>
    <property type="match status" value="1"/>
</dbReference>
<evidence type="ECO:0000256" key="1">
    <source>
        <dbReference type="ARBA" id="ARBA00022821"/>
    </source>
</evidence>
<dbReference type="EMBL" id="CAXLJM020000075">
    <property type="protein sequence ID" value="CAL8128783.1"/>
    <property type="molecule type" value="Genomic_DNA"/>
</dbReference>
<reference evidence="5 6" key="1">
    <citation type="submission" date="2024-08" db="EMBL/GenBank/DDBJ databases">
        <authorList>
            <person name="Cucini C."/>
            <person name="Frati F."/>
        </authorList>
    </citation>
    <scope>NUCLEOTIDE SEQUENCE [LARGE SCALE GENOMIC DNA]</scope>
</reference>
<dbReference type="Pfam" id="PF00182">
    <property type="entry name" value="Glyco_hydro_19"/>
    <property type="match status" value="1"/>
</dbReference>
<evidence type="ECO:0000313" key="5">
    <source>
        <dbReference type="EMBL" id="CAL8128783.1"/>
    </source>
</evidence>
<dbReference type="SUPFAM" id="SSF53955">
    <property type="entry name" value="Lysozyme-like"/>
    <property type="match status" value="1"/>
</dbReference>
<evidence type="ECO:0000313" key="6">
    <source>
        <dbReference type="Proteomes" id="UP001642540"/>
    </source>
</evidence>
<dbReference type="InterPro" id="IPR023346">
    <property type="entry name" value="Lysozyme-like_dom_sf"/>
</dbReference>
<feature type="signal peptide" evidence="3">
    <location>
        <begin position="1"/>
        <end position="20"/>
    </location>
</feature>
<accession>A0ABP1RIC1</accession>
<evidence type="ECO:0000256" key="2">
    <source>
        <dbReference type="ARBA" id="ARBA00023157"/>
    </source>
</evidence>
<gene>
    <name evidence="5" type="ORF">ODALV1_LOCUS22548</name>
</gene>
<dbReference type="Gene3D" id="1.10.530.10">
    <property type="match status" value="1"/>
</dbReference>
<proteinExistence type="predicted"/>
<comment type="caution">
    <text evidence="5">The sequence shown here is derived from an EMBL/GenBank/DDBJ whole genome shotgun (WGS) entry which is preliminary data.</text>
</comment>
<keyword evidence="2" id="KW-1015">Disulfide bond</keyword>
<dbReference type="PANTHER" id="PTHR22595:SF79">
    <property type="entry name" value="CHITINASE 12"/>
    <property type="match status" value="1"/>
</dbReference>
<dbReference type="Gene3D" id="3.30.20.10">
    <property type="entry name" value="Endochitinase, domain 2"/>
    <property type="match status" value="1"/>
</dbReference>
<dbReference type="InterPro" id="IPR000726">
    <property type="entry name" value="Glyco_hydro_19_cat"/>
</dbReference>
<keyword evidence="1" id="KW-0611">Plant defense</keyword>
<feature type="chain" id="PRO_5046610282" description="Glycoside hydrolase family 19 catalytic domain-containing protein" evidence="3">
    <location>
        <begin position="21"/>
        <end position="275"/>
    </location>
</feature>
<protein>
    <recommendedName>
        <fullName evidence="4">Glycoside hydrolase family 19 catalytic domain-containing protein</fullName>
    </recommendedName>
</protein>
<evidence type="ECO:0000256" key="3">
    <source>
        <dbReference type="SAM" id="SignalP"/>
    </source>
</evidence>
<evidence type="ECO:0000259" key="4">
    <source>
        <dbReference type="Pfam" id="PF00182"/>
    </source>
</evidence>
<keyword evidence="3" id="KW-0732">Signal</keyword>
<organism evidence="5 6">
    <name type="scientific">Orchesella dallaii</name>
    <dbReference type="NCBI Taxonomy" id="48710"/>
    <lineage>
        <taxon>Eukaryota</taxon>
        <taxon>Metazoa</taxon>
        <taxon>Ecdysozoa</taxon>
        <taxon>Arthropoda</taxon>
        <taxon>Hexapoda</taxon>
        <taxon>Collembola</taxon>
        <taxon>Entomobryomorpha</taxon>
        <taxon>Entomobryoidea</taxon>
        <taxon>Orchesellidae</taxon>
        <taxon>Orchesellinae</taxon>
        <taxon>Orchesella</taxon>
    </lineage>
</organism>